<keyword evidence="9" id="KW-1185">Reference proteome</keyword>
<proteinExistence type="inferred from homology"/>
<dbReference type="Gene3D" id="3.40.109.10">
    <property type="entry name" value="NADH Oxidase"/>
    <property type="match status" value="1"/>
</dbReference>
<evidence type="ECO:0000256" key="3">
    <source>
        <dbReference type="ARBA" id="ARBA00022630"/>
    </source>
</evidence>
<feature type="domain" description="Nitroreductase" evidence="7">
    <location>
        <begin position="12"/>
        <end position="196"/>
    </location>
</feature>
<keyword evidence="3" id="KW-0285">Flavoprotein</keyword>
<dbReference type="InterPro" id="IPR029479">
    <property type="entry name" value="Nitroreductase"/>
</dbReference>
<dbReference type="PANTHER" id="PTHR43673:SF2">
    <property type="entry name" value="NITROREDUCTASE"/>
    <property type="match status" value="1"/>
</dbReference>
<accession>A0ABV4DP31</accession>
<dbReference type="PANTHER" id="PTHR43673">
    <property type="entry name" value="NAD(P)H NITROREDUCTASE YDGI-RELATED"/>
    <property type="match status" value="1"/>
</dbReference>
<comment type="caution">
    <text evidence="8">The sequence shown here is derived from an EMBL/GenBank/DDBJ whole genome shotgun (WGS) entry which is preliminary data.</text>
</comment>
<name>A0ABV4DP31_9LACO</name>
<sequence>MNAEEILALQHRRFATKHYDKTKKIAKKDWQVILEAARLTPSSLGLEPWKILLLENETHKKALFPMAWGAQASLEGASHFVIILAKKNITYDSDYVKHISETVKGHPYDKNSKYAQKLKDYLENDADLNTPRALFDWASKQTYLLLENMMMTAAALDIDSCPIEGFNYAQVEKYLATQGLIDLDEYGVSVMASFGYRDQEITPKKRRPLSEIYQVIK</sequence>
<dbReference type="Pfam" id="PF00881">
    <property type="entry name" value="Nitroreductase"/>
    <property type="match status" value="1"/>
</dbReference>
<evidence type="ECO:0000313" key="9">
    <source>
        <dbReference type="Proteomes" id="UP001565236"/>
    </source>
</evidence>
<keyword evidence="6" id="KW-0560">Oxidoreductase</keyword>
<dbReference type="InterPro" id="IPR000415">
    <property type="entry name" value="Nitroreductase-like"/>
</dbReference>
<dbReference type="Proteomes" id="UP001565236">
    <property type="component" value="Unassembled WGS sequence"/>
</dbReference>
<reference evidence="8 9" key="1">
    <citation type="submission" date="2024-03" db="EMBL/GenBank/DDBJ databases">
        <title>Mouse gut bacterial collection (mGBC) of GemPharmatech.</title>
        <authorList>
            <person name="He Y."/>
            <person name="Dong L."/>
            <person name="Wu D."/>
            <person name="Gao X."/>
            <person name="Lin Z."/>
        </authorList>
    </citation>
    <scope>NUCLEOTIDE SEQUENCE [LARGE SCALE GENOMIC DNA]</scope>
    <source>
        <strain evidence="8 9">15-30</strain>
    </source>
</reference>
<protein>
    <submittedName>
        <fullName evidence="8">NAD(P)H-dependent oxidoreductase</fullName>
    </submittedName>
</protein>
<keyword evidence="4" id="KW-0288">FMN</keyword>
<dbReference type="EMBL" id="JBCLUF010000008">
    <property type="protein sequence ID" value="MEY8661913.1"/>
    <property type="molecule type" value="Genomic_DNA"/>
</dbReference>
<evidence type="ECO:0000256" key="6">
    <source>
        <dbReference type="ARBA" id="ARBA00023002"/>
    </source>
</evidence>
<gene>
    <name evidence="8" type="ORF">AALT52_03250</name>
</gene>
<dbReference type="RefSeq" id="WP_369941126.1">
    <property type="nucleotide sequence ID" value="NZ_JBCLUF010000008.1"/>
</dbReference>
<dbReference type="InterPro" id="IPR033878">
    <property type="entry name" value="NfsB-like"/>
</dbReference>
<comment type="cofactor">
    <cofactor evidence="1">
        <name>FMN</name>
        <dbReference type="ChEBI" id="CHEBI:58210"/>
    </cofactor>
</comment>
<evidence type="ECO:0000313" key="8">
    <source>
        <dbReference type="EMBL" id="MEY8661913.1"/>
    </source>
</evidence>
<dbReference type="SUPFAM" id="SSF55469">
    <property type="entry name" value="FMN-dependent nitroreductase-like"/>
    <property type="match status" value="1"/>
</dbReference>
<comment type="similarity">
    <text evidence="2">Belongs to the nitroreductase family.</text>
</comment>
<evidence type="ECO:0000256" key="4">
    <source>
        <dbReference type="ARBA" id="ARBA00022643"/>
    </source>
</evidence>
<evidence type="ECO:0000256" key="5">
    <source>
        <dbReference type="ARBA" id="ARBA00022857"/>
    </source>
</evidence>
<evidence type="ECO:0000256" key="2">
    <source>
        <dbReference type="ARBA" id="ARBA00007118"/>
    </source>
</evidence>
<organism evidence="8 9">
    <name type="scientific">Ligilactobacillus faecis</name>
    <dbReference type="NCBI Taxonomy" id="762833"/>
    <lineage>
        <taxon>Bacteria</taxon>
        <taxon>Bacillati</taxon>
        <taxon>Bacillota</taxon>
        <taxon>Bacilli</taxon>
        <taxon>Lactobacillales</taxon>
        <taxon>Lactobacillaceae</taxon>
        <taxon>Ligilactobacillus</taxon>
    </lineage>
</organism>
<keyword evidence="5" id="KW-0521">NADP</keyword>
<evidence type="ECO:0000259" key="7">
    <source>
        <dbReference type="Pfam" id="PF00881"/>
    </source>
</evidence>
<evidence type="ECO:0000256" key="1">
    <source>
        <dbReference type="ARBA" id="ARBA00001917"/>
    </source>
</evidence>
<dbReference type="CDD" id="cd02149">
    <property type="entry name" value="NfsB-like"/>
    <property type="match status" value="1"/>
</dbReference>